<dbReference type="EMBL" id="AOKF01003864">
    <property type="protein sequence ID" value="EPN30418.1"/>
    <property type="molecule type" value="Genomic_DNA"/>
</dbReference>
<evidence type="ECO:0000313" key="1">
    <source>
        <dbReference type="EMBL" id="EPN30418.1"/>
    </source>
</evidence>
<dbReference type="PANTHER" id="PTHR43224:SF1">
    <property type="entry name" value="AMIDINOTRANSFERASE"/>
    <property type="match status" value="1"/>
</dbReference>
<dbReference type="Gene3D" id="3.75.10.10">
    <property type="entry name" value="L-arginine/glycine Amidinotransferase, Chain A"/>
    <property type="match status" value="1"/>
</dbReference>
<proteinExistence type="predicted"/>
<dbReference type="PANTHER" id="PTHR43224">
    <property type="entry name" value="AMIDINOTRANSFERASE"/>
    <property type="match status" value="1"/>
</dbReference>
<name>A0A656JJF2_PSESF</name>
<dbReference type="AlphaFoldDB" id="A0A656JJF2"/>
<accession>A0A656JJF2</accession>
<evidence type="ECO:0008006" key="3">
    <source>
        <dbReference type="Google" id="ProtNLM"/>
    </source>
</evidence>
<protein>
    <recommendedName>
        <fullName evidence="3">Amidinotransferase</fullName>
    </recommendedName>
</protein>
<organism evidence="1 2">
    <name type="scientific">Pseudomonas syringae pv. actinidiae ICMP 19096</name>
    <dbReference type="NCBI Taxonomy" id="1194405"/>
    <lineage>
        <taxon>Bacteria</taxon>
        <taxon>Pseudomonadati</taxon>
        <taxon>Pseudomonadota</taxon>
        <taxon>Gammaproteobacteria</taxon>
        <taxon>Pseudomonadales</taxon>
        <taxon>Pseudomonadaceae</taxon>
        <taxon>Pseudomonas</taxon>
        <taxon>Pseudomonas syringae</taxon>
    </lineage>
</organism>
<sequence length="82" mass="9047">GRDVIDLTNQQIKEFAGNAIELSGRDGRILALSRRAFSSLTQEQCQRIERSARLVPLDVPTIEMAGGSVRCMIAGIHLSPRR</sequence>
<evidence type="ECO:0000313" key="2">
    <source>
        <dbReference type="Proteomes" id="UP000018849"/>
    </source>
</evidence>
<dbReference type="Pfam" id="PF19420">
    <property type="entry name" value="DDAH_eukar"/>
    <property type="match status" value="1"/>
</dbReference>
<reference evidence="1 2" key="1">
    <citation type="journal article" date="2013" name="PLoS Pathog.">
        <title>Genomic analysis of the Kiwifruit pathogen Pseudomonas syringae pv. actinidiae provides insight into the origins of an emergent plant disease.</title>
        <authorList>
            <person name="McCann H.C."/>
            <person name="Rikkerink E.H."/>
            <person name="Bertels F."/>
            <person name="Fiers M."/>
            <person name="Lu A."/>
            <person name="Rees-George J."/>
            <person name="Andersen M.T."/>
            <person name="Gleave A.P."/>
            <person name="Haubold B."/>
            <person name="Wohlers M.W."/>
            <person name="Guttman D.S."/>
            <person name="Wang P.W."/>
            <person name="Straub C."/>
            <person name="Vanneste J.L."/>
            <person name="Rainey P.B."/>
            <person name="Templeton M.D."/>
        </authorList>
    </citation>
    <scope>NUCLEOTIDE SEQUENCE [LARGE SCALE GENOMIC DNA]</scope>
    <source>
        <strain evidence="1 2">ICMP 19096</strain>
    </source>
</reference>
<feature type="non-terminal residue" evidence="1">
    <location>
        <position position="1"/>
    </location>
</feature>
<dbReference type="SUPFAM" id="SSF55909">
    <property type="entry name" value="Pentein"/>
    <property type="match status" value="1"/>
</dbReference>
<dbReference type="Proteomes" id="UP000018849">
    <property type="component" value="Unassembled WGS sequence"/>
</dbReference>
<dbReference type="InterPro" id="IPR014541">
    <property type="entry name" value="Amdntrnsf_FN0238"/>
</dbReference>
<comment type="caution">
    <text evidence="1">The sequence shown here is derived from an EMBL/GenBank/DDBJ whole genome shotgun (WGS) entry which is preliminary data.</text>
</comment>
<gene>
    <name evidence="1" type="ORF">A245_45573</name>
</gene>